<name>A0A822Y3C9_NELNU</name>
<evidence type="ECO:0000313" key="2">
    <source>
        <dbReference type="EMBL" id="DAD27100.1"/>
    </source>
</evidence>
<evidence type="ECO:0000256" key="1">
    <source>
        <dbReference type="SAM" id="MobiDB-lite"/>
    </source>
</evidence>
<reference evidence="2 3" key="1">
    <citation type="journal article" date="2020" name="Mol. Biol. Evol.">
        <title>Distinct Expression and Methylation Patterns for Genes with Different Fates following a Single Whole-Genome Duplication in Flowering Plants.</title>
        <authorList>
            <person name="Shi T."/>
            <person name="Rahmani R.S."/>
            <person name="Gugger P.F."/>
            <person name="Wang M."/>
            <person name="Li H."/>
            <person name="Zhang Y."/>
            <person name="Li Z."/>
            <person name="Wang Q."/>
            <person name="Van de Peer Y."/>
            <person name="Marchal K."/>
            <person name="Chen J."/>
        </authorList>
    </citation>
    <scope>NUCLEOTIDE SEQUENCE [LARGE SCALE GENOMIC DNA]</scope>
    <source>
        <tissue evidence="2">Leaf</tissue>
    </source>
</reference>
<feature type="compositionally biased region" description="Acidic residues" evidence="1">
    <location>
        <begin position="1"/>
        <end position="10"/>
    </location>
</feature>
<accession>A0A822Y3C9</accession>
<proteinExistence type="predicted"/>
<keyword evidence="3" id="KW-1185">Reference proteome</keyword>
<organism evidence="2 3">
    <name type="scientific">Nelumbo nucifera</name>
    <name type="common">Sacred lotus</name>
    <dbReference type="NCBI Taxonomy" id="4432"/>
    <lineage>
        <taxon>Eukaryota</taxon>
        <taxon>Viridiplantae</taxon>
        <taxon>Streptophyta</taxon>
        <taxon>Embryophyta</taxon>
        <taxon>Tracheophyta</taxon>
        <taxon>Spermatophyta</taxon>
        <taxon>Magnoliopsida</taxon>
        <taxon>Proteales</taxon>
        <taxon>Nelumbonaceae</taxon>
        <taxon>Nelumbo</taxon>
    </lineage>
</organism>
<dbReference type="EMBL" id="DUZY01000002">
    <property type="protein sequence ID" value="DAD27100.1"/>
    <property type="molecule type" value="Genomic_DNA"/>
</dbReference>
<dbReference type="Proteomes" id="UP000607653">
    <property type="component" value="Unassembled WGS sequence"/>
</dbReference>
<sequence length="111" mass="12102">MGAGVDDDEPGTSTHFRQHPRERNGSPSLNQKLAVAKRFGHGICSLFFAFQFLFDQQFGFLFCNNRGVSSPGRKRLSSSAILTLASVRMLCCLGLAITPQSPRSSSHQSAL</sequence>
<comment type="caution">
    <text evidence="2">The sequence shown here is derived from an EMBL/GenBank/DDBJ whole genome shotgun (WGS) entry which is preliminary data.</text>
</comment>
<protein>
    <submittedName>
        <fullName evidence="2">Uncharacterized protein</fullName>
    </submittedName>
</protein>
<gene>
    <name evidence="2" type="ORF">HUJ06_028568</name>
</gene>
<dbReference type="AlphaFoldDB" id="A0A822Y3C9"/>
<evidence type="ECO:0000313" key="3">
    <source>
        <dbReference type="Proteomes" id="UP000607653"/>
    </source>
</evidence>
<feature type="region of interest" description="Disordered" evidence="1">
    <location>
        <begin position="1"/>
        <end position="29"/>
    </location>
</feature>